<evidence type="ECO:0000313" key="1">
    <source>
        <dbReference type="EMBL" id="PPQ86554.1"/>
    </source>
</evidence>
<proteinExistence type="predicted"/>
<reference evidence="1 2" key="1">
    <citation type="journal article" date="2018" name="Evol. Lett.">
        <title>Horizontal gene cluster transfer increased hallucinogenic mushroom diversity.</title>
        <authorList>
            <person name="Reynolds H.T."/>
            <person name="Vijayakumar V."/>
            <person name="Gluck-Thaler E."/>
            <person name="Korotkin H.B."/>
            <person name="Matheny P.B."/>
            <person name="Slot J.C."/>
        </authorList>
    </citation>
    <scope>NUCLEOTIDE SEQUENCE [LARGE SCALE GENOMIC DNA]</scope>
    <source>
        <strain evidence="1 2">2631</strain>
    </source>
</reference>
<gene>
    <name evidence="1" type="ORF">CVT25_007212</name>
</gene>
<dbReference type="AlphaFoldDB" id="A0A409X774"/>
<evidence type="ECO:0000313" key="2">
    <source>
        <dbReference type="Proteomes" id="UP000283269"/>
    </source>
</evidence>
<organism evidence="1 2">
    <name type="scientific">Psilocybe cyanescens</name>
    <dbReference type="NCBI Taxonomy" id="93625"/>
    <lineage>
        <taxon>Eukaryota</taxon>
        <taxon>Fungi</taxon>
        <taxon>Dikarya</taxon>
        <taxon>Basidiomycota</taxon>
        <taxon>Agaricomycotina</taxon>
        <taxon>Agaricomycetes</taxon>
        <taxon>Agaricomycetidae</taxon>
        <taxon>Agaricales</taxon>
        <taxon>Agaricineae</taxon>
        <taxon>Strophariaceae</taxon>
        <taxon>Psilocybe</taxon>
    </lineage>
</organism>
<dbReference type="Proteomes" id="UP000283269">
    <property type="component" value="Unassembled WGS sequence"/>
</dbReference>
<comment type="caution">
    <text evidence="1">The sequence shown here is derived from an EMBL/GenBank/DDBJ whole genome shotgun (WGS) entry which is preliminary data.</text>
</comment>
<accession>A0A409X774</accession>
<dbReference type="EMBL" id="NHYD01002463">
    <property type="protein sequence ID" value="PPQ86554.1"/>
    <property type="molecule type" value="Genomic_DNA"/>
</dbReference>
<name>A0A409X774_PSICY</name>
<keyword evidence="2" id="KW-1185">Reference proteome</keyword>
<dbReference type="InParanoid" id="A0A409X774"/>
<protein>
    <submittedName>
        <fullName evidence="1">Uncharacterized protein</fullName>
    </submittedName>
</protein>
<sequence>MADMQLQIYEVTILPVWEEQPAGFTRPGECPSTEHQRSGRAIADSEVSQSLIGHLFTSISLTKAWLHIAYTGIHDPAKLSSVHPRQKSDKNPTHGDDSSLLRLRVLLSDCLSVVR</sequence>